<feature type="region of interest" description="Disordered" evidence="1">
    <location>
        <begin position="78"/>
        <end position="150"/>
    </location>
</feature>
<dbReference type="AlphaFoldDB" id="A0A067LX10"/>
<dbReference type="EMBL" id="KL198122">
    <property type="protein sequence ID" value="KDQ06835.1"/>
    <property type="molecule type" value="Genomic_DNA"/>
</dbReference>
<organism evidence="2 3">
    <name type="scientific">Botryobasidium botryosum (strain FD-172 SS1)</name>
    <dbReference type="NCBI Taxonomy" id="930990"/>
    <lineage>
        <taxon>Eukaryota</taxon>
        <taxon>Fungi</taxon>
        <taxon>Dikarya</taxon>
        <taxon>Basidiomycota</taxon>
        <taxon>Agaricomycotina</taxon>
        <taxon>Agaricomycetes</taxon>
        <taxon>Cantharellales</taxon>
        <taxon>Botryobasidiaceae</taxon>
        <taxon>Botryobasidium</taxon>
    </lineage>
</organism>
<dbReference type="HOGENOM" id="CLU_514794_0_0_1"/>
<proteinExistence type="predicted"/>
<evidence type="ECO:0000313" key="2">
    <source>
        <dbReference type="EMBL" id="KDQ06835.1"/>
    </source>
</evidence>
<gene>
    <name evidence="2" type="ORF">BOTBODRAFT_49165</name>
</gene>
<evidence type="ECO:0000313" key="3">
    <source>
        <dbReference type="Proteomes" id="UP000027195"/>
    </source>
</evidence>
<feature type="compositionally biased region" description="Basic residues" evidence="1">
    <location>
        <begin position="190"/>
        <end position="200"/>
    </location>
</feature>
<reference evidence="3" key="1">
    <citation type="journal article" date="2014" name="Proc. Natl. Acad. Sci. U.S.A.">
        <title>Extensive sampling of basidiomycete genomes demonstrates inadequacy of the white-rot/brown-rot paradigm for wood decay fungi.</title>
        <authorList>
            <person name="Riley R."/>
            <person name="Salamov A.A."/>
            <person name="Brown D.W."/>
            <person name="Nagy L.G."/>
            <person name="Floudas D."/>
            <person name="Held B.W."/>
            <person name="Levasseur A."/>
            <person name="Lombard V."/>
            <person name="Morin E."/>
            <person name="Otillar R."/>
            <person name="Lindquist E.A."/>
            <person name="Sun H."/>
            <person name="LaButti K.M."/>
            <person name="Schmutz J."/>
            <person name="Jabbour D."/>
            <person name="Luo H."/>
            <person name="Baker S.E."/>
            <person name="Pisabarro A.G."/>
            <person name="Walton J.D."/>
            <person name="Blanchette R.A."/>
            <person name="Henrissat B."/>
            <person name="Martin F."/>
            <person name="Cullen D."/>
            <person name="Hibbett D.S."/>
            <person name="Grigoriev I.V."/>
        </authorList>
    </citation>
    <scope>NUCLEOTIDE SEQUENCE [LARGE SCALE GENOMIC DNA]</scope>
    <source>
        <strain evidence="3">FD-172 SS1</strain>
    </source>
</reference>
<feature type="compositionally biased region" description="Low complexity" evidence="1">
    <location>
        <begin position="178"/>
        <end position="189"/>
    </location>
</feature>
<feature type="region of interest" description="Disordered" evidence="1">
    <location>
        <begin position="175"/>
        <end position="249"/>
    </location>
</feature>
<protein>
    <submittedName>
        <fullName evidence="2">Uncharacterized protein</fullName>
    </submittedName>
</protein>
<dbReference type="Proteomes" id="UP000027195">
    <property type="component" value="Unassembled WGS sequence"/>
</dbReference>
<feature type="compositionally biased region" description="Basic and acidic residues" evidence="1">
    <location>
        <begin position="31"/>
        <end position="45"/>
    </location>
</feature>
<name>A0A067LX10_BOTB1</name>
<feature type="compositionally biased region" description="Low complexity" evidence="1">
    <location>
        <begin position="97"/>
        <end position="108"/>
    </location>
</feature>
<feature type="region of interest" description="Disordered" evidence="1">
    <location>
        <begin position="323"/>
        <end position="351"/>
    </location>
</feature>
<sequence length="529" mass="56379">MWVILTSQSSLPNASGNAYLVSNGALETAREDGVGRAGGRGERQARRYGKVATRGRGVARTNTHVNARVVTDTCLMSSNNANHALDPSTPPRRRHPSSSPSFSLGDSPEFNPAFRRALSEPDTPPRPSGVILFPRSLDAPDRTTSTASASNALLPSAPILSPVAQEDGLFNRRILPCSSASTPPRASSSKSRHSRPRARPTRSLAPSASAPTRAHGETGFSKGKGKRQAEDSEEDEPTLSPPKRVRTMSVFTPLTNVAVESAAEPAPQGQPLPAPAPMEPPVRIAKRRMDDAPSPLQFKKMRFAIDEPATKLPSLATLLEEAEDEDAAGPLSESPGSISPARDEPQGLSNFLSAPSAFRSARDRRPLEESPVTHVSRRLRQITISAEASAIASESLSALLWPADVVLVDSTEPEIVREVFDIDGDLVIPSEQGALSEAEAFAMDWVVSSGADADEVGCQDMAMASPPSSPGPHRRALFPTEMGVNTLSSMGADGLEKAPVYLRPFRFDADGDVIMRGPCTLRISLLMGK</sequence>
<evidence type="ECO:0000256" key="1">
    <source>
        <dbReference type="SAM" id="MobiDB-lite"/>
    </source>
</evidence>
<keyword evidence="3" id="KW-1185">Reference proteome</keyword>
<dbReference type="InParanoid" id="A0A067LX10"/>
<accession>A0A067LX10</accession>
<feature type="region of interest" description="Disordered" evidence="1">
    <location>
        <begin position="31"/>
        <end position="50"/>
    </location>
</feature>